<evidence type="ECO:0000259" key="1">
    <source>
        <dbReference type="Pfam" id="PF12804"/>
    </source>
</evidence>
<protein>
    <submittedName>
        <fullName evidence="2">NTP transferase domain-containing protein</fullName>
    </submittedName>
</protein>
<name>A0A6P1M7Q6_9BACT</name>
<organism evidence="2 3">
    <name type="scientific">Tichowtungia aerotolerans</name>
    <dbReference type="NCBI Taxonomy" id="2697043"/>
    <lineage>
        <taxon>Bacteria</taxon>
        <taxon>Pseudomonadati</taxon>
        <taxon>Kiritimatiellota</taxon>
        <taxon>Tichowtungiia</taxon>
        <taxon>Tichowtungiales</taxon>
        <taxon>Tichowtungiaceae</taxon>
        <taxon>Tichowtungia</taxon>
    </lineage>
</organism>
<sequence length="338" mass="38927">MDGQKKVNAVVLAGDRRASIQVKNDNKAFLLLKNTPLLIHILRAFKQARFVHDITVIGPAERIREIIGQYADTLEGPGKIRVIEQRQNMIENFKAAYVDSLGLPQSTAFETLSGSEHADTPVLASPCDIPLLTSWEIDEFLMQSNMHDYDYSIGITSEKVLRYYHPSGNKPGIRMIYFHVREDLMRQNNLHLARPLKLKHLDYIEKMYEWRYQTHLLNVLRMMSALLLFSWRFLAAIKVFTFLQISLYYDRHGHPRLADRLRMHAPLHALPEGIGRIIGARTQVVYTHLGGAALDVDHDENLEAMEAMYDDWMEHQSALRQKRFPRVGKSEAAAILRV</sequence>
<feature type="domain" description="MobA-like NTP transferase" evidence="1">
    <location>
        <begin position="9"/>
        <end position="159"/>
    </location>
</feature>
<accession>A0A6P1M7Q6</accession>
<keyword evidence="2" id="KW-0808">Transferase</keyword>
<dbReference type="Gene3D" id="3.90.550.10">
    <property type="entry name" value="Spore Coat Polysaccharide Biosynthesis Protein SpsA, Chain A"/>
    <property type="match status" value="1"/>
</dbReference>
<evidence type="ECO:0000313" key="2">
    <source>
        <dbReference type="EMBL" id="QHI68574.1"/>
    </source>
</evidence>
<dbReference type="Pfam" id="PF12804">
    <property type="entry name" value="NTP_transf_3"/>
    <property type="match status" value="1"/>
</dbReference>
<dbReference type="Proteomes" id="UP000464954">
    <property type="component" value="Chromosome"/>
</dbReference>
<reference evidence="2 3" key="1">
    <citation type="submission" date="2020-01" db="EMBL/GenBank/DDBJ databases">
        <title>Ponticoccus aerotolerans gen. nov., sp. nov., an anaerobic bacterium and proposal of Ponticoccusceae fam. nov., Ponticoccusles ord. nov. and Ponticoccuse classis nov. in the phylum Kiritimatiellaeota.</title>
        <authorList>
            <person name="Zhou L.Y."/>
            <person name="Du Z.J."/>
        </authorList>
    </citation>
    <scope>NUCLEOTIDE SEQUENCE [LARGE SCALE GENOMIC DNA]</scope>
    <source>
        <strain evidence="2 3">S-5007</strain>
    </source>
</reference>
<dbReference type="KEGG" id="taer:GT409_03620"/>
<dbReference type="SUPFAM" id="SSF53448">
    <property type="entry name" value="Nucleotide-diphospho-sugar transferases"/>
    <property type="match status" value="1"/>
</dbReference>
<evidence type="ECO:0000313" key="3">
    <source>
        <dbReference type="Proteomes" id="UP000464954"/>
    </source>
</evidence>
<keyword evidence="3" id="KW-1185">Reference proteome</keyword>
<dbReference type="GO" id="GO:0016779">
    <property type="term" value="F:nucleotidyltransferase activity"/>
    <property type="evidence" value="ECO:0007669"/>
    <property type="project" value="UniProtKB-ARBA"/>
</dbReference>
<dbReference type="InterPro" id="IPR029044">
    <property type="entry name" value="Nucleotide-diphossugar_trans"/>
</dbReference>
<dbReference type="AlphaFoldDB" id="A0A6P1M7Q6"/>
<dbReference type="InterPro" id="IPR025877">
    <property type="entry name" value="MobA-like_NTP_Trfase"/>
</dbReference>
<gene>
    <name evidence="2" type="ORF">GT409_03620</name>
</gene>
<proteinExistence type="predicted"/>
<dbReference type="RefSeq" id="WP_160627025.1">
    <property type="nucleotide sequence ID" value="NZ_CP047593.1"/>
</dbReference>
<dbReference type="EMBL" id="CP047593">
    <property type="protein sequence ID" value="QHI68574.1"/>
    <property type="molecule type" value="Genomic_DNA"/>
</dbReference>